<feature type="compositionally biased region" description="Pro residues" evidence="1">
    <location>
        <begin position="422"/>
        <end position="446"/>
    </location>
</feature>
<organism evidence="2">
    <name type="scientific">Sporisorium scitamineum</name>
    <dbReference type="NCBI Taxonomy" id="49012"/>
    <lineage>
        <taxon>Eukaryota</taxon>
        <taxon>Fungi</taxon>
        <taxon>Dikarya</taxon>
        <taxon>Basidiomycota</taxon>
        <taxon>Ustilaginomycotina</taxon>
        <taxon>Ustilaginomycetes</taxon>
        <taxon>Ustilaginales</taxon>
        <taxon>Ustilaginaceae</taxon>
        <taxon>Sporisorium</taxon>
    </lineage>
</organism>
<evidence type="ECO:0000313" key="2">
    <source>
        <dbReference type="EMBL" id="CDU23401.1"/>
    </source>
</evidence>
<feature type="compositionally biased region" description="Low complexity" evidence="1">
    <location>
        <begin position="412"/>
        <end position="421"/>
    </location>
</feature>
<name>A0A127ZB84_9BASI</name>
<feature type="region of interest" description="Disordered" evidence="1">
    <location>
        <begin position="412"/>
        <end position="446"/>
    </location>
</feature>
<feature type="compositionally biased region" description="Low complexity" evidence="1">
    <location>
        <begin position="153"/>
        <end position="164"/>
    </location>
</feature>
<feature type="compositionally biased region" description="Gly residues" evidence="1">
    <location>
        <begin position="137"/>
        <end position="152"/>
    </location>
</feature>
<dbReference type="AlphaFoldDB" id="A0A127ZB84"/>
<proteinExistence type="predicted"/>
<gene>
    <name evidence="2" type="ORF">SPSC_02030</name>
</gene>
<evidence type="ECO:0000256" key="1">
    <source>
        <dbReference type="SAM" id="MobiDB-lite"/>
    </source>
</evidence>
<feature type="region of interest" description="Disordered" evidence="1">
    <location>
        <begin position="109"/>
        <end position="247"/>
    </location>
</feature>
<dbReference type="OrthoDB" id="2556640at2759"/>
<reference evidence="2" key="1">
    <citation type="submission" date="2014-06" db="EMBL/GenBank/DDBJ databases">
        <authorList>
            <person name="Ju J."/>
            <person name="Zhang J."/>
        </authorList>
    </citation>
    <scope>NUCLEOTIDE SEQUENCE</scope>
    <source>
        <strain evidence="2">SscI8</strain>
    </source>
</reference>
<sequence>MLGKDSIRTAKAGRAAADASCAGATVSSASVAGVSVVDPCAGATVVSASGIASASVVGACAESAGGTAVFVVAAGRVADDAAGAVADVASARRSRRAAAPDAFTGAYDRSRTNAGLPCRPEGAAEPPASEVISQCGGSIGRGRGRGRGGGGFRNNYRGGFRQGRSGYDNTSSSSYSFTQTCQPKGNRQTGWDSGQDVQQPLGSQAQRVGRGRGGHDFGQQNVVRRPSRASGRFRGSWSRPRRFGHDQLPQDAQNMASLNEGAEQFTSSTGQAANDVEATSTVPQLQGDDALPLLDDSDTSVHTLNESVASIETIVLPSSDLDPIPPFLSMVRPDQPPSLVTDIPIDPSQPAAEQYAESVPATSHPTSPTRPIFWQDLPFRCFNTLVHPSHAPEMGYAWNPYAVQPHEGSHLSPLLSPLPMTSAPPPPPPRPIHQQPPPPPLPPLPPHFDFTHDHASLVLDHPDPIMLVPWAPLPYMLYWGPEMLGVHPYFHDVPMFAADV</sequence>
<dbReference type="EMBL" id="LK056662">
    <property type="protein sequence ID" value="CDU23401.1"/>
    <property type="molecule type" value="Genomic_DNA"/>
</dbReference>
<accession>A0A127ZB84</accession>
<feature type="compositionally biased region" description="Polar residues" evidence="1">
    <location>
        <begin position="177"/>
        <end position="206"/>
    </location>
</feature>
<protein>
    <submittedName>
        <fullName evidence="2">Uncharacterized protein</fullName>
    </submittedName>
</protein>